<dbReference type="InterPro" id="IPR032466">
    <property type="entry name" value="Metal_Hydrolase"/>
</dbReference>
<evidence type="ECO:0000256" key="1">
    <source>
        <dbReference type="ARBA" id="ARBA00009275"/>
    </source>
</evidence>
<proteinExistence type="inferred from homology"/>
<name>A0A210QRP7_MIZYE</name>
<keyword evidence="3" id="KW-0479">Metal-binding</keyword>
<dbReference type="GO" id="GO:0004518">
    <property type="term" value="F:nuclease activity"/>
    <property type="evidence" value="ECO:0007669"/>
    <property type="project" value="UniProtKB-KW"/>
</dbReference>
<keyword evidence="7" id="KW-0812">Transmembrane</keyword>
<gene>
    <name evidence="8" type="ORF">KP79_PYT16901</name>
</gene>
<keyword evidence="7" id="KW-1133">Transmembrane helix</keyword>
<feature type="transmembrane region" description="Helical" evidence="7">
    <location>
        <begin position="6"/>
        <end position="28"/>
    </location>
</feature>
<comment type="function">
    <text evidence="6">Deoxyribonuclease which catalyzes (in vitro) the decatenation of kinetoplast DNA, which are circular DNA catenated to each other, producing linear DNA molecules. Plays an important role in chromosomal segregation and cell cycle progression during eye development probably via its DNA decatenation activity.</text>
</comment>
<dbReference type="PANTHER" id="PTHR10060">
    <property type="entry name" value="TATD FAMILY DEOXYRIBONUCLEASE"/>
    <property type="match status" value="1"/>
</dbReference>
<keyword evidence="2" id="KW-0540">Nuclease</keyword>
<evidence type="ECO:0000256" key="4">
    <source>
        <dbReference type="ARBA" id="ARBA00022801"/>
    </source>
</evidence>
<reference evidence="8 9" key="1">
    <citation type="journal article" date="2017" name="Nat. Ecol. Evol.">
        <title>Scallop genome provides insights into evolution of bilaterian karyotype and development.</title>
        <authorList>
            <person name="Wang S."/>
            <person name="Zhang J."/>
            <person name="Jiao W."/>
            <person name="Li J."/>
            <person name="Xun X."/>
            <person name="Sun Y."/>
            <person name="Guo X."/>
            <person name="Huan P."/>
            <person name="Dong B."/>
            <person name="Zhang L."/>
            <person name="Hu X."/>
            <person name="Sun X."/>
            <person name="Wang J."/>
            <person name="Zhao C."/>
            <person name="Wang Y."/>
            <person name="Wang D."/>
            <person name="Huang X."/>
            <person name="Wang R."/>
            <person name="Lv J."/>
            <person name="Li Y."/>
            <person name="Zhang Z."/>
            <person name="Liu B."/>
            <person name="Lu W."/>
            <person name="Hui Y."/>
            <person name="Liang J."/>
            <person name="Zhou Z."/>
            <person name="Hou R."/>
            <person name="Li X."/>
            <person name="Liu Y."/>
            <person name="Li H."/>
            <person name="Ning X."/>
            <person name="Lin Y."/>
            <person name="Zhao L."/>
            <person name="Xing Q."/>
            <person name="Dou J."/>
            <person name="Li Y."/>
            <person name="Mao J."/>
            <person name="Guo H."/>
            <person name="Dou H."/>
            <person name="Li T."/>
            <person name="Mu C."/>
            <person name="Jiang W."/>
            <person name="Fu Q."/>
            <person name="Fu X."/>
            <person name="Miao Y."/>
            <person name="Liu J."/>
            <person name="Yu Q."/>
            <person name="Li R."/>
            <person name="Liao H."/>
            <person name="Li X."/>
            <person name="Kong Y."/>
            <person name="Jiang Z."/>
            <person name="Chourrout D."/>
            <person name="Li R."/>
            <person name="Bao Z."/>
        </authorList>
    </citation>
    <scope>NUCLEOTIDE SEQUENCE [LARGE SCALE GENOMIC DNA]</scope>
    <source>
        <strain evidence="8 9">PY_sf001</strain>
    </source>
</reference>
<dbReference type="SUPFAM" id="SSF51556">
    <property type="entry name" value="Metallo-dependent hydrolases"/>
    <property type="match status" value="1"/>
</dbReference>
<protein>
    <recommendedName>
        <fullName evidence="5">Deoxyribonuclease TATDN1</fullName>
    </recommendedName>
</protein>
<accession>A0A210QRP7</accession>
<evidence type="ECO:0000313" key="9">
    <source>
        <dbReference type="Proteomes" id="UP000242188"/>
    </source>
</evidence>
<keyword evidence="4" id="KW-0378">Hydrolase</keyword>
<organism evidence="8 9">
    <name type="scientific">Mizuhopecten yessoensis</name>
    <name type="common">Japanese scallop</name>
    <name type="synonym">Patinopecten yessoensis</name>
    <dbReference type="NCBI Taxonomy" id="6573"/>
    <lineage>
        <taxon>Eukaryota</taxon>
        <taxon>Metazoa</taxon>
        <taxon>Spiralia</taxon>
        <taxon>Lophotrochozoa</taxon>
        <taxon>Mollusca</taxon>
        <taxon>Bivalvia</taxon>
        <taxon>Autobranchia</taxon>
        <taxon>Pteriomorphia</taxon>
        <taxon>Pectinida</taxon>
        <taxon>Pectinoidea</taxon>
        <taxon>Pectinidae</taxon>
        <taxon>Mizuhopecten</taxon>
    </lineage>
</organism>
<evidence type="ECO:0000256" key="6">
    <source>
        <dbReference type="ARBA" id="ARBA00045223"/>
    </source>
</evidence>
<comment type="similarity">
    <text evidence="1">Belongs to the metallo-dependent hydrolases superfamily. TatD-type hydrolase family.</text>
</comment>
<dbReference type="EMBL" id="NEDP02002268">
    <property type="protein sequence ID" value="OWF51410.1"/>
    <property type="molecule type" value="Genomic_DNA"/>
</dbReference>
<evidence type="ECO:0000256" key="7">
    <source>
        <dbReference type="SAM" id="Phobius"/>
    </source>
</evidence>
<keyword evidence="9" id="KW-1185">Reference proteome</keyword>
<dbReference type="PANTHER" id="PTHR10060:SF15">
    <property type="entry name" value="DEOXYRIBONUCLEASE TATDN1"/>
    <property type="match status" value="1"/>
</dbReference>
<dbReference type="OrthoDB" id="6132742at2759"/>
<evidence type="ECO:0000313" key="8">
    <source>
        <dbReference type="EMBL" id="OWF51410.1"/>
    </source>
</evidence>
<dbReference type="InterPro" id="IPR050891">
    <property type="entry name" value="TatD-type_Hydrolase"/>
</dbReference>
<dbReference type="GO" id="GO:0046872">
    <property type="term" value="F:metal ion binding"/>
    <property type="evidence" value="ECO:0007669"/>
    <property type="project" value="UniProtKB-KW"/>
</dbReference>
<dbReference type="Pfam" id="PF01026">
    <property type="entry name" value="TatD_DNase"/>
    <property type="match status" value="1"/>
</dbReference>
<sequence>MNWGLAIYYLFICAITTVIGSCIILFVFERKYVIYLFHYYKNIIQFYRSAGKWRNSIDEIVTQQENIQSYASYIICNLGSDVDEPSLRRLFTASHDRQPPEANIAINIAVDSKNPSLRKAFIRIPYHCAAACDIPSFNNKKLSDRKMAIQEVKKRKDLLRKDFKWVSPKPNVTSVSERVSDNKIWNTGVFSEYLLIDGGNRIMDVGSKIVPGILENSDEAGIQRMVLTCSCFKQIKQATKLCEQYQGYMYFTAGVHPSKVDQWDEDSLAVLETYAEHSQCLAIGECGLDLPGTNTEKEIKMFRQQIELACKLRKPLWFCSIGADNTLIPILREYSGQLKAMCVGEYIPSKVEKFLPRIPQLWELLDMGCFVSVSSISKEASGYEKSWFKDWLKKGFISPHKIILASNAPSTLVPNIEYEEYCSRMKPDEIRYLKESTVNRYESNSSDDLDSDPGNLAVLLEIVASCMDCPPKNLASAAYQNAREFFNFR</sequence>
<dbReference type="AlphaFoldDB" id="A0A210QRP7"/>
<keyword evidence="7" id="KW-0472">Membrane</keyword>
<evidence type="ECO:0000256" key="2">
    <source>
        <dbReference type="ARBA" id="ARBA00022722"/>
    </source>
</evidence>
<dbReference type="Gene3D" id="3.20.20.140">
    <property type="entry name" value="Metal-dependent hydrolases"/>
    <property type="match status" value="1"/>
</dbReference>
<dbReference type="InterPro" id="IPR001130">
    <property type="entry name" value="TatD-like"/>
</dbReference>
<comment type="caution">
    <text evidence="8">The sequence shown here is derived from an EMBL/GenBank/DDBJ whole genome shotgun (WGS) entry which is preliminary data.</text>
</comment>
<evidence type="ECO:0000256" key="5">
    <source>
        <dbReference type="ARBA" id="ARBA00039767"/>
    </source>
</evidence>
<dbReference type="Proteomes" id="UP000242188">
    <property type="component" value="Unassembled WGS sequence"/>
</dbReference>
<evidence type="ECO:0000256" key="3">
    <source>
        <dbReference type="ARBA" id="ARBA00022723"/>
    </source>
</evidence>
<dbReference type="GO" id="GO:0016788">
    <property type="term" value="F:hydrolase activity, acting on ester bonds"/>
    <property type="evidence" value="ECO:0007669"/>
    <property type="project" value="InterPro"/>
</dbReference>